<dbReference type="Pfam" id="PF00004">
    <property type="entry name" value="AAA"/>
    <property type="match status" value="1"/>
</dbReference>
<protein>
    <submittedName>
        <fullName evidence="5">ATP-dependent zinc metalloprotease FtsH</fullName>
        <ecNumber evidence="5">3.4.24.-</ecNumber>
    </submittedName>
</protein>
<dbReference type="GO" id="GO:0006508">
    <property type="term" value="P:proteolysis"/>
    <property type="evidence" value="ECO:0007669"/>
    <property type="project" value="UniProtKB-KW"/>
</dbReference>
<accession>A0A3S9WEM0</accession>
<keyword evidence="5" id="KW-0482">Metalloprotease</keyword>
<keyword evidence="6" id="KW-1185">Reference proteome</keyword>
<dbReference type="PANTHER" id="PTHR23073">
    <property type="entry name" value="26S PROTEASOME REGULATORY SUBUNIT"/>
    <property type="match status" value="1"/>
</dbReference>
<evidence type="ECO:0000259" key="4">
    <source>
        <dbReference type="SMART" id="SM00382"/>
    </source>
</evidence>
<evidence type="ECO:0000256" key="2">
    <source>
        <dbReference type="ARBA" id="ARBA00022741"/>
    </source>
</evidence>
<dbReference type="EC" id="3.4.24.-" evidence="5"/>
<gene>
    <name evidence="5" type="primary">ftsH_2</name>
    <name evidence="5" type="ORF">CVS47_03149</name>
</gene>
<dbReference type="RefSeq" id="WP_127096917.1">
    <property type="nucleotide sequence ID" value="NZ_CP031423.1"/>
</dbReference>
<keyword evidence="3" id="KW-0067">ATP-binding</keyword>
<comment type="similarity">
    <text evidence="1">Belongs to the AAA ATPase family.</text>
</comment>
<proteinExistence type="inferred from homology"/>
<dbReference type="EMBL" id="CP031423">
    <property type="protein sequence ID" value="AZS38492.1"/>
    <property type="molecule type" value="Genomic_DNA"/>
</dbReference>
<evidence type="ECO:0000313" key="5">
    <source>
        <dbReference type="EMBL" id="AZS38492.1"/>
    </source>
</evidence>
<name>A0A3S9WEM0_9MICO</name>
<evidence type="ECO:0000256" key="1">
    <source>
        <dbReference type="ARBA" id="ARBA00006914"/>
    </source>
</evidence>
<dbReference type="GO" id="GO:0005524">
    <property type="term" value="F:ATP binding"/>
    <property type="evidence" value="ECO:0007669"/>
    <property type="project" value="UniProtKB-KW"/>
</dbReference>
<keyword evidence="5" id="KW-0378">Hydrolase</keyword>
<dbReference type="AlphaFoldDB" id="A0A3S9WEM0"/>
<keyword evidence="2" id="KW-0547">Nucleotide-binding</keyword>
<dbReference type="CDD" id="cd19481">
    <property type="entry name" value="RecA-like_protease"/>
    <property type="match status" value="1"/>
</dbReference>
<dbReference type="InterPro" id="IPR003959">
    <property type="entry name" value="ATPase_AAA_core"/>
</dbReference>
<organism evidence="5 6">
    <name type="scientific">Microbacterium lemovicicum</name>
    <dbReference type="NCBI Taxonomy" id="1072463"/>
    <lineage>
        <taxon>Bacteria</taxon>
        <taxon>Bacillati</taxon>
        <taxon>Actinomycetota</taxon>
        <taxon>Actinomycetes</taxon>
        <taxon>Micrococcales</taxon>
        <taxon>Microbacteriaceae</taxon>
        <taxon>Microbacterium</taxon>
    </lineage>
</organism>
<dbReference type="KEGG" id="mlv:CVS47_03149"/>
<dbReference type="Proteomes" id="UP000276888">
    <property type="component" value="Chromosome"/>
</dbReference>
<feature type="domain" description="AAA+ ATPase" evidence="4">
    <location>
        <begin position="250"/>
        <end position="377"/>
    </location>
</feature>
<keyword evidence="5" id="KW-0645">Protease</keyword>
<dbReference type="Gene3D" id="1.10.8.60">
    <property type="match status" value="1"/>
</dbReference>
<dbReference type="SMART" id="SM00382">
    <property type="entry name" value="AAA"/>
    <property type="match status" value="1"/>
</dbReference>
<dbReference type="InterPro" id="IPR027417">
    <property type="entry name" value="P-loop_NTPase"/>
</dbReference>
<dbReference type="Gene3D" id="3.40.50.300">
    <property type="entry name" value="P-loop containing nucleotide triphosphate hydrolases"/>
    <property type="match status" value="1"/>
</dbReference>
<sequence length="494" mass="52528">MDQSSDERALLHDLRSLVARLNEMPDERAARVTPLGERVNAHLGVDAASLPLVRESIASHRLVDVDLALEELAATDPRAELLGIEGGQERQHEDFAGLLRHRFSTFSPDGPVEYQTSATGFGTSRQTVTAGIRLLHFHDKPVAVLQRGAARMFGRENAELVILTADPATTAAVVEHLRRRMNELSVVRGNIVTFAKSDDHDRVGRMVFLERPGVAAADVVLPTGLLTRVRDHVVGIGENAVALRSLGQHLKRGLLLYGPPGTGKTLTVRHLLHETPGTTAVLLQGMTLGAVGEAVRLARAMTPSIVVLEDVDLVASDRMMFGGPQPLLFEILDALDGLDGDADVAFVLTTNRAEILEPALAARPGRIDLAVEVPLPDATARRELFRIYGSGVDLSADALDAAADRADGVTASFAKELIRRVVLRAAVADRAPTDADLDAALTEMMEAAEGIAHVLFGGRAAAGVDPGERGGEPSMVAWSPGGAVAFTAGEPDQA</sequence>
<dbReference type="InterPro" id="IPR050221">
    <property type="entry name" value="26S_Proteasome_ATPase"/>
</dbReference>
<dbReference type="GO" id="GO:0008237">
    <property type="term" value="F:metallopeptidase activity"/>
    <property type="evidence" value="ECO:0007669"/>
    <property type="project" value="UniProtKB-KW"/>
</dbReference>
<dbReference type="SUPFAM" id="SSF52540">
    <property type="entry name" value="P-loop containing nucleoside triphosphate hydrolases"/>
    <property type="match status" value="1"/>
</dbReference>
<evidence type="ECO:0000256" key="3">
    <source>
        <dbReference type="ARBA" id="ARBA00022840"/>
    </source>
</evidence>
<dbReference type="OrthoDB" id="9809379at2"/>
<dbReference type="InterPro" id="IPR003593">
    <property type="entry name" value="AAA+_ATPase"/>
</dbReference>
<dbReference type="GO" id="GO:0016887">
    <property type="term" value="F:ATP hydrolysis activity"/>
    <property type="evidence" value="ECO:0007669"/>
    <property type="project" value="InterPro"/>
</dbReference>
<evidence type="ECO:0000313" key="6">
    <source>
        <dbReference type="Proteomes" id="UP000276888"/>
    </source>
</evidence>
<reference evidence="5 6" key="1">
    <citation type="submission" date="2018-08" db="EMBL/GenBank/DDBJ databases">
        <title>Microbacterium lemovicicum sp. nov., a bacterium isolated from a natural uranium-rich soil.</title>
        <authorList>
            <person name="ORTET P."/>
        </authorList>
    </citation>
    <scope>NUCLEOTIDE SEQUENCE [LARGE SCALE GENOMIC DNA]</scope>
    <source>
        <strain evidence="5 6">Viu22</strain>
    </source>
</reference>